<feature type="domain" description="Leucine-binding protein" evidence="2">
    <location>
        <begin position="80"/>
        <end position="434"/>
    </location>
</feature>
<dbReference type="InterPro" id="IPR028081">
    <property type="entry name" value="Leu-bd"/>
</dbReference>
<dbReference type="PANTHER" id="PTHR30483">
    <property type="entry name" value="LEUCINE-SPECIFIC-BINDING PROTEIN"/>
    <property type="match status" value="1"/>
</dbReference>
<dbReference type="EMBL" id="DRWN01000004">
    <property type="protein sequence ID" value="HHK67575.1"/>
    <property type="molecule type" value="Genomic_DNA"/>
</dbReference>
<dbReference type="Gene3D" id="3.40.50.2300">
    <property type="match status" value="2"/>
</dbReference>
<comment type="caution">
    <text evidence="3">The sequence shown here is derived from an EMBL/GenBank/DDBJ whole genome shotgun (WGS) entry which is preliminary data.</text>
</comment>
<dbReference type="AlphaFoldDB" id="A0A7C5QM31"/>
<organism evidence="3">
    <name type="scientific">Caldiarchaeum subterraneum</name>
    <dbReference type="NCBI Taxonomy" id="311458"/>
    <lineage>
        <taxon>Archaea</taxon>
        <taxon>Nitrososphaerota</taxon>
        <taxon>Candidatus Caldarchaeales</taxon>
        <taxon>Candidatus Caldarchaeaceae</taxon>
        <taxon>Candidatus Caldarchaeum</taxon>
    </lineage>
</organism>
<dbReference type="PANTHER" id="PTHR30483:SF37">
    <property type="entry name" value="ABC TRANSPORTER SUBSTRATE-BINDING PROTEIN"/>
    <property type="match status" value="1"/>
</dbReference>
<evidence type="ECO:0000259" key="2">
    <source>
        <dbReference type="Pfam" id="PF13458"/>
    </source>
</evidence>
<accession>A0A7C5QM31</accession>
<gene>
    <name evidence="3" type="ORF">ENM11_00250</name>
</gene>
<dbReference type="InterPro" id="IPR051010">
    <property type="entry name" value="BCAA_transport"/>
</dbReference>
<protein>
    <recommendedName>
        <fullName evidence="2">Leucine-binding protein domain-containing protein</fullName>
    </recommendedName>
</protein>
<name>A0A7C5QM31_CALS0</name>
<dbReference type="PROSITE" id="PS51318">
    <property type="entry name" value="TAT"/>
    <property type="match status" value="1"/>
</dbReference>
<reference evidence="3" key="1">
    <citation type="journal article" date="2020" name="mSystems">
        <title>Genome- and Community-Level Interaction Insights into Carbon Utilization and Element Cycling Functions of Hydrothermarchaeota in Hydrothermal Sediment.</title>
        <authorList>
            <person name="Zhou Z."/>
            <person name="Liu Y."/>
            <person name="Xu W."/>
            <person name="Pan J."/>
            <person name="Luo Z.H."/>
            <person name="Li M."/>
        </authorList>
    </citation>
    <scope>NUCLEOTIDE SEQUENCE [LARGE SCALE GENOMIC DNA]</scope>
    <source>
        <strain evidence="3">SpSt-1056</strain>
    </source>
</reference>
<dbReference type="CDD" id="cd06330">
    <property type="entry name" value="PBP1_As_SBP-like"/>
    <property type="match status" value="1"/>
</dbReference>
<dbReference type="InterPro" id="IPR006311">
    <property type="entry name" value="TAT_signal"/>
</dbReference>
<dbReference type="InterPro" id="IPR028082">
    <property type="entry name" value="Peripla_BP_I"/>
</dbReference>
<sequence>MTEKVGRRNFLAAAGAGVAGLVVGGVAGSLLTPTRTQLVEKTVTAGGATVEKTVTVAGGATTVVRTVTVTGTARPPPTTPIKFGAQYFHTGGGALLGLPGSYGLQMAIKEVNEAGGVMGRRIELLERDEGTTDATVREFRKLVLEDKIDYYFGLISSGNTPAVGPEAEENRVLTLFTDGCTDILFEQAIPNPKYVFRITNIQSSDAITNAVGAVKLLVETGKLKENPRITGIHPDYAYGRLINDFGTLAFRKMLPNAEILDPQFVPLFQVQDFSAQITSLLAQNPDLIWVSLWGGDYVNFYKQSVGYGLYQKAYTATTLAFGGSPQAVGKDHPPNQVTGVHANYWFTYPDWTVWPMNKTFSEKFFQMWKEWPSFEGEGAYTSVYMWKAAVEKAAQNVKGYPDHTDVIPILENLGYYGPAGYIQIRKKNHQAYKNAVTGVGGPVDKYDFLAMTKVLSLPIEQVSASAEYPTSKSWLESWPVGYRP</sequence>
<evidence type="ECO:0000313" key="3">
    <source>
        <dbReference type="EMBL" id="HHK67575.1"/>
    </source>
</evidence>
<keyword evidence="1" id="KW-0732">Signal</keyword>
<proteinExistence type="predicted"/>
<evidence type="ECO:0000256" key="1">
    <source>
        <dbReference type="ARBA" id="ARBA00022729"/>
    </source>
</evidence>
<dbReference type="Pfam" id="PF13458">
    <property type="entry name" value="Peripla_BP_6"/>
    <property type="match status" value="1"/>
</dbReference>
<dbReference type="SUPFAM" id="SSF53822">
    <property type="entry name" value="Periplasmic binding protein-like I"/>
    <property type="match status" value="1"/>
</dbReference>